<feature type="compositionally biased region" description="Acidic residues" evidence="1">
    <location>
        <begin position="341"/>
        <end position="365"/>
    </location>
</feature>
<dbReference type="Pfam" id="PF09816">
    <property type="entry name" value="EAF"/>
    <property type="match status" value="1"/>
</dbReference>
<feature type="compositionally biased region" description="Basic and acidic residues" evidence="1">
    <location>
        <begin position="287"/>
        <end position="299"/>
    </location>
</feature>
<feature type="region of interest" description="Disordered" evidence="1">
    <location>
        <begin position="114"/>
        <end position="449"/>
    </location>
</feature>
<dbReference type="GeneID" id="92206580"/>
<feature type="compositionally biased region" description="Acidic residues" evidence="1">
    <location>
        <begin position="253"/>
        <end position="262"/>
    </location>
</feature>
<feature type="compositionally biased region" description="Polar residues" evidence="1">
    <location>
        <begin position="404"/>
        <end position="426"/>
    </location>
</feature>
<organism evidence="3 4">
    <name type="scientific">Lodderomyces beijingensis</name>
    <dbReference type="NCBI Taxonomy" id="1775926"/>
    <lineage>
        <taxon>Eukaryota</taxon>
        <taxon>Fungi</taxon>
        <taxon>Dikarya</taxon>
        <taxon>Ascomycota</taxon>
        <taxon>Saccharomycotina</taxon>
        <taxon>Pichiomycetes</taxon>
        <taxon>Debaryomycetaceae</taxon>
        <taxon>Candida/Lodderomyces clade</taxon>
        <taxon>Lodderomyces</taxon>
    </lineage>
</organism>
<sequence>MSLADGEYDIDLSILLNDEPAAAGSADHIAIRYGFMPSSVDQTKPLKLYKRNTQCILEASSSSSSDPNKSVLFEGIPHTYRREISNNSEFYLTYRGEGNTIRLEQLNSTIRFNKSRNPEKLEKQMQSISNGSNGSTRKLEERKIAPMASERASKPQTSPLRREPKPVALNPKIGKEKTKEDKKANVKNVIAENLQLPSSSSSSSTVAARKVASKRPPANTPEPNEAKEPIISESDFEDLDEKGLEFPDIKFDDEGEEDDDVIVVDKPMKSESSDNEIKVVKPTNTTKQKETKPTAKESDALSIESKPKPKPKPRAKTEPKKKKEAKPASNKRTMADHAAMEMDDDFKDLEDQLQEVLGNEEDEQLSENAAPPSSFNQDFRADSGSEADDSDFETVRIQHIKINEGTSTPRSNSNTFGSFSSATNGKPRSLRDWMGGGKSHDDGSSSEEE</sequence>
<feature type="compositionally biased region" description="Basic and acidic residues" evidence="1">
    <location>
        <begin position="173"/>
        <end position="184"/>
    </location>
</feature>
<evidence type="ECO:0000256" key="1">
    <source>
        <dbReference type="SAM" id="MobiDB-lite"/>
    </source>
</evidence>
<evidence type="ECO:0000313" key="4">
    <source>
        <dbReference type="Proteomes" id="UP001497383"/>
    </source>
</evidence>
<keyword evidence="4" id="KW-1185">Reference proteome</keyword>
<gene>
    <name evidence="3" type="ORF">LODBEIA_P13840</name>
</gene>
<proteinExistence type="predicted"/>
<accession>A0ABP0ZIY0</accession>
<dbReference type="EMBL" id="OZ022406">
    <property type="protein sequence ID" value="CAK9436862.1"/>
    <property type="molecule type" value="Genomic_DNA"/>
</dbReference>
<feature type="compositionally biased region" description="Basic residues" evidence="1">
    <location>
        <begin position="308"/>
        <end position="324"/>
    </location>
</feature>
<feature type="compositionally biased region" description="Polar residues" evidence="1">
    <location>
        <begin position="124"/>
        <end position="136"/>
    </location>
</feature>
<dbReference type="Proteomes" id="UP001497383">
    <property type="component" value="Chromosome 2"/>
</dbReference>
<dbReference type="RefSeq" id="XP_066828322.1">
    <property type="nucleotide sequence ID" value="XM_066971266.1"/>
</dbReference>
<feature type="compositionally biased region" description="Basic and acidic residues" evidence="1">
    <location>
        <begin position="266"/>
        <end position="279"/>
    </location>
</feature>
<feature type="compositionally biased region" description="Basic and acidic residues" evidence="1">
    <location>
        <begin position="241"/>
        <end position="252"/>
    </location>
</feature>
<reference evidence="3 4" key="1">
    <citation type="submission" date="2024-03" db="EMBL/GenBank/DDBJ databases">
        <authorList>
            <person name="Brejova B."/>
        </authorList>
    </citation>
    <scope>NUCLEOTIDE SEQUENCE [LARGE SCALE GENOMIC DNA]</scope>
    <source>
        <strain evidence="3 4">CBS 14171</strain>
    </source>
</reference>
<name>A0ABP0ZIY0_9ASCO</name>
<protein>
    <recommendedName>
        <fullName evidence="2">Transcription elongation factor Eaf N-terminal domain-containing protein</fullName>
    </recommendedName>
</protein>
<evidence type="ECO:0000313" key="3">
    <source>
        <dbReference type="EMBL" id="CAK9436862.1"/>
    </source>
</evidence>
<feature type="domain" description="Transcription elongation factor Eaf N-terminal" evidence="2">
    <location>
        <begin position="8"/>
        <end position="118"/>
    </location>
</feature>
<evidence type="ECO:0000259" key="2">
    <source>
        <dbReference type="Pfam" id="PF09816"/>
    </source>
</evidence>
<dbReference type="InterPro" id="IPR019194">
    <property type="entry name" value="Tscrpt_elong_fac_Eaf_N"/>
</dbReference>